<protein>
    <submittedName>
        <fullName evidence="1">Uncharacterized protein</fullName>
    </submittedName>
</protein>
<dbReference type="EMBL" id="JAUCMV010000005">
    <property type="protein sequence ID" value="KAK0393722.1"/>
    <property type="molecule type" value="Genomic_DNA"/>
</dbReference>
<dbReference type="Proteomes" id="UP001175271">
    <property type="component" value="Unassembled WGS sequence"/>
</dbReference>
<organism evidence="1 2">
    <name type="scientific">Steinernema hermaphroditum</name>
    <dbReference type="NCBI Taxonomy" id="289476"/>
    <lineage>
        <taxon>Eukaryota</taxon>
        <taxon>Metazoa</taxon>
        <taxon>Ecdysozoa</taxon>
        <taxon>Nematoda</taxon>
        <taxon>Chromadorea</taxon>
        <taxon>Rhabditida</taxon>
        <taxon>Tylenchina</taxon>
        <taxon>Panagrolaimomorpha</taxon>
        <taxon>Strongyloidoidea</taxon>
        <taxon>Steinernematidae</taxon>
        <taxon>Steinernema</taxon>
    </lineage>
</organism>
<name>A0AA39LDZ3_9BILA</name>
<gene>
    <name evidence="1" type="ORF">QR680_000367</name>
</gene>
<proteinExistence type="predicted"/>
<keyword evidence="2" id="KW-1185">Reference proteome</keyword>
<reference evidence="1" key="1">
    <citation type="submission" date="2023-06" db="EMBL/GenBank/DDBJ databases">
        <title>Genomic analysis of the entomopathogenic nematode Steinernema hermaphroditum.</title>
        <authorList>
            <person name="Schwarz E.M."/>
            <person name="Heppert J.K."/>
            <person name="Baniya A."/>
            <person name="Schwartz H.T."/>
            <person name="Tan C.-H."/>
            <person name="Antoshechkin I."/>
            <person name="Sternberg P.W."/>
            <person name="Goodrich-Blair H."/>
            <person name="Dillman A.R."/>
        </authorList>
    </citation>
    <scope>NUCLEOTIDE SEQUENCE</scope>
    <source>
        <strain evidence="1">PS9179</strain>
        <tissue evidence="1">Whole animal</tissue>
    </source>
</reference>
<dbReference type="AlphaFoldDB" id="A0AA39LDZ3"/>
<accession>A0AA39LDZ3</accession>
<evidence type="ECO:0000313" key="1">
    <source>
        <dbReference type="EMBL" id="KAK0393722.1"/>
    </source>
</evidence>
<sequence length="314" mass="35837">MDYVPRNFVDAVVNVVRKDSLYRMAQLSRYYGQSAKKAVDRRVSTVRAEFYISAQTPLEQNVYVSYLSPQDDSAWLQWTSDLHQTLIREVDDCYLDVWEPHYPDAGDSTAVDTLMIAMNARRVFLSFKEVADWKRAEPLVSSLQKRGIRLTAVNFEDCIDQEKPDNEFLLNFLGSDPKPMLVTATDDILQPSTYFTSQHIAKVFEGNSAVSASTCSLSFGKGRPQSVIRAWKDSDNPFYGKVLHVNNVQGRKIFEGFSAQPAADNALLRRHHIKKVYYLTHPMNKERFIIGLYVPHQSADENHEATGSVVFYFT</sequence>
<comment type="caution">
    <text evidence="1">The sequence shown here is derived from an EMBL/GenBank/DDBJ whole genome shotgun (WGS) entry which is preliminary data.</text>
</comment>
<evidence type="ECO:0000313" key="2">
    <source>
        <dbReference type="Proteomes" id="UP001175271"/>
    </source>
</evidence>